<evidence type="ECO:0000313" key="2">
    <source>
        <dbReference type="Proteomes" id="UP001501265"/>
    </source>
</evidence>
<dbReference type="Proteomes" id="UP001501265">
    <property type="component" value="Unassembled WGS sequence"/>
</dbReference>
<dbReference type="EMBL" id="BAABIG010000033">
    <property type="protein sequence ID" value="GAA4803775.1"/>
    <property type="molecule type" value="Genomic_DNA"/>
</dbReference>
<dbReference type="RefSeq" id="WP_345620796.1">
    <property type="nucleotide sequence ID" value="NZ_BAABIG010000033.1"/>
</dbReference>
<gene>
    <name evidence="1" type="ORF">GCM10023220_36370</name>
</gene>
<sequence length="280" mass="29273">MTSTADGAVGFLAALRSPDAGPRSGAAFPAWVWPLAAALHDELPPGDRDDWALRLHALLLEGCGEAQEKCAESREGCQEGCREGREHGVAGLSVVHDWHRRTVLPLLAGTAPAAQRVPFAPLVRLHTEAAAGRPAGPDAWRAALHPVLLHVHAAAYDRRTAYAEGHAGARDYALSLGRSPAEADAYGHEYAELSCTANARAFAEAHALALSDALAHAYAGDGCGAYVDTFPGSYVRAVVRACARAGPRAAAGDPSPRLAEGLLTALAATRPARRVRLPQG</sequence>
<proteinExistence type="predicted"/>
<accession>A0ABP9C2Z1</accession>
<reference evidence="2" key="1">
    <citation type="journal article" date="2019" name="Int. J. Syst. Evol. Microbiol.">
        <title>The Global Catalogue of Microorganisms (GCM) 10K type strain sequencing project: providing services to taxonomists for standard genome sequencing and annotation.</title>
        <authorList>
            <consortium name="The Broad Institute Genomics Platform"/>
            <consortium name="The Broad Institute Genome Sequencing Center for Infectious Disease"/>
            <person name="Wu L."/>
            <person name="Ma J."/>
        </authorList>
    </citation>
    <scope>NUCLEOTIDE SEQUENCE [LARGE SCALE GENOMIC DNA]</scope>
    <source>
        <strain evidence="2">JCM 18081</strain>
    </source>
</reference>
<organism evidence="1 2">
    <name type="scientific">Streptomyces ziwulingensis</name>
    <dbReference type="NCBI Taxonomy" id="1045501"/>
    <lineage>
        <taxon>Bacteria</taxon>
        <taxon>Bacillati</taxon>
        <taxon>Actinomycetota</taxon>
        <taxon>Actinomycetes</taxon>
        <taxon>Kitasatosporales</taxon>
        <taxon>Streptomycetaceae</taxon>
        <taxon>Streptomyces</taxon>
    </lineage>
</organism>
<keyword evidence="2" id="KW-1185">Reference proteome</keyword>
<comment type="caution">
    <text evidence="1">The sequence shown here is derived from an EMBL/GenBank/DDBJ whole genome shotgun (WGS) entry which is preliminary data.</text>
</comment>
<evidence type="ECO:0000313" key="1">
    <source>
        <dbReference type="EMBL" id="GAA4803775.1"/>
    </source>
</evidence>
<evidence type="ECO:0008006" key="3">
    <source>
        <dbReference type="Google" id="ProtNLM"/>
    </source>
</evidence>
<name>A0ABP9C2Z1_9ACTN</name>
<protein>
    <recommendedName>
        <fullName evidence="3">SpcZ</fullName>
    </recommendedName>
</protein>